<dbReference type="Proteomes" id="UP000324222">
    <property type="component" value="Unassembled WGS sequence"/>
</dbReference>
<evidence type="ECO:0000313" key="2">
    <source>
        <dbReference type="Proteomes" id="UP000324222"/>
    </source>
</evidence>
<proteinExistence type="predicted"/>
<name>A0A5B7F9V8_PORTR</name>
<accession>A0A5B7F9V8</accession>
<organism evidence="1 2">
    <name type="scientific">Portunus trituberculatus</name>
    <name type="common">Swimming crab</name>
    <name type="synonym">Neptunus trituberculatus</name>
    <dbReference type="NCBI Taxonomy" id="210409"/>
    <lineage>
        <taxon>Eukaryota</taxon>
        <taxon>Metazoa</taxon>
        <taxon>Ecdysozoa</taxon>
        <taxon>Arthropoda</taxon>
        <taxon>Crustacea</taxon>
        <taxon>Multicrustacea</taxon>
        <taxon>Malacostraca</taxon>
        <taxon>Eumalacostraca</taxon>
        <taxon>Eucarida</taxon>
        <taxon>Decapoda</taxon>
        <taxon>Pleocyemata</taxon>
        <taxon>Brachyura</taxon>
        <taxon>Eubrachyura</taxon>
        <taxon>Portunoidea</taxon>
        <taxon>Portunidae</taxon>
        <taxon>Portuninae</taxon>
        <taxon>Portunus</taxon>
    </lineage>
</organism>
<keyword evidence="2" id="KW-1185">Reference proteome</keyword>
<reference evidence="1 2" key="1">
    <citation type="submission" date="2019-05" db="EMBL/GenBank/DDBJ databases">
        <title>Another draft genome of Portunus trituberculatus and its Hox gene families provides insights of decapod evolution.</title>
        <authorList>
            <person name="Jeong J.-H."/>
            <person name="Song I."/>
            <person name="Kim S."/>
            <person name="Choi T."/>
            <person name="Kim D."/>
            <person name="Ryu S."/>
            <person name="Kim W."/>
        </authorList>
    </citation>
    <scope>NUCLEOTIDE SEQUENCE [LARGE SCALE GENOMIC DNA]</scope>
    <source>
        <tissue evidence="1">Muscle</tissue>
    </source>
</reference>
<gene>
    <name evidence="1" type="ORF">E2C01_036872</name>
</gene>
<evidence type="ECO:0000313" key="1">
    <source>
        <dbReference type="EMBL" id="MPC43232.1"/>
    </source>
</evidence>
<comment type="caution">
    <text evidence="1">The sequence shown here is derived from an EMBL/GenBank/DDBJ whole genome shotgun (WGS) entry which is preliminary data.</text>
</comment>
<protein>
    <submittedName>
        <fullName evidence="1">Uncharacterized protein</fullName>
    </submittedName>
</protein>
<sequence>MLERTPEPLVSFACYIQEHYDKIQSTGKPGNHSGVRWSMRVLLEDSKRAPPSRKILLLYLALSCVG</sequence>
<dbReference type="AlphaFoldDB" id="A0A5B7F9V8"/>
<dbReference type="EMBL" id="VSRR010005739">
    <property type="protein sequence ID" value="MPC43232.1"/>
    <property type="molecule type" value="Genomic_DNA"/>
</dbReference>